<dbReference type="Proteomes" id="UP001595075">
    <property type="component" value="Unassembled WGS sequence"/>
</dbReference>
<accession>A0ABR4CE00</accession>
<reference evidence="2 3" key="1">
    <citation type="journal article" date="2024" name="Commun. Biol.">
        <title>Comparative genomic analysis of thermophilic fungi reveals convergent evolutionary adaptations and gene losses.</title>
        <authorList>
            <person name="Steindorff A.S."/>
            <person name="Aguilar-Pontes M.V."/>
            <person name="Robinson A.J."/>
            <person name="Andreopoulos B."/>
            <person name="LaButti K."/>
            <person name="Kuo A."/>
            <person name="Mondo S."/>
            <person name="Riley R."/>
            <person name="Otillar R."/>
            <person name="Haridas S."/>
            <person name="Lipzen A."/>
            <person name="Grimwood J."/>
            <person name="Schmutz J."/>
            <person name="Clum A."/>
            <person name="Reid I.D."/>
            <person name="Moisan M.C."/>
            <person name="Butler G."/>
            <person name="Nguyen T.T.M."/>
            <person name="Dewar K."/>
            <person name="Conant G."/>
            <person name="Drula E."/>
            <person name="Henrissat B."/>
            <person name="Hansel C."/>
            <person name="Singer S."/>
            <person name="Hutchinson M.I."/>
            <person name="de Vries R.P."/>
            <person name="Natvig D.O."/>
            <person name="Powell A.J."/>
            <person name="Tsang A."/>
            <person name="Grigoriev I.V."/>
        </authorList>
    </citation>
    <scope>NUCLEOTIDE SEQUENCE [LARGE SCALE GENOMIC DNA]</scope>
    <source>
        <strain evidence="2 3">CBS 494.80</strain>
    </source>
</reference>
<evidence type="ECO:0000256" key="1">
    <source>
        <dbReference type="SAM" id="MobiDB-lite"/>
    </source>
</evidence>
<sequence>MRSIKVFFTFVIPCHKPMHRIVSIPAPIHLQPEKSSLPSIHSVRFSKSTNEKKNRKNKCPIHTISPVNFHRNTSKLREGAITAYLSERQRSVKGFLPKKSQTC</sequence>
<proteinExistence type="predicted"/>
<gene>
    <name evidence="2" type="ORF">VTL71DRAFT_16015</name>
</gene>
<keyword evidence="3" id="KW-1185">Reference proteome</keyword>
<name>A0ABR4CE00_9HELO</name>
<dbReference type="EMBL" id="JAZHXI010000009">
    <property type="protein sequence ID" value="KAL2067917.1"/>
    <property type="molecule type" value="Genomic_DNA"/>
</dbReference>
<evidence type="ECO:0000313" key="3">
    <source>
        <dbReference type="Proteomes" id="UP001595075"/>
    </source>
</evidence>
<evidence type="ECO:0000313" key="2">
    <source>
        <dbReference type="EMBL" id="KAL2067917.1"/>
    </source>
</evidence>
<protein>
    <submittedName>
        <fullName evidence="2">Uncharacterized protein</fullName>
    </submittedName>
</protein>
<organism evidence="2 3">
    <name type="scientific">Oculimacula yallundae</name>
    <dbReference type="NCBI Taxonomy" id="86028"/>
    <lineage>
        <taxon>Eukaryota</taxon>
        <taxon>Fungi</taxon>
        <taxon>Dikarya</taxon>
        <taxon>Ascomycota</taxon>
        <taxon>Pezizomycotina</taxon>
        <taxon>Leotiomycetes</taxon>
        <taxon>Helotiales</taxon>
        <taxon>Ploettnerulaceae</taxon>
        <taxon>Oculimacula</taxon>
    </lineage>
</organism>
<feature type="region of interest" description="Disordered" evidence="1">
    <location>
        <begin position="39"/>
        <end position="64"/>
    </location>
</feature>
<comment type="caution">
    <text evidence="2">The sequence shown here is derived from an EMBL/GenBank/DDBJ whole genome shotgun (WGS) entry which is preliminary data.</text>
</comment>